<keyword evidence="2" id="KW-1185">Reference proteome</keyword>
<organism evidence="1 2">
    <name type="scientific">Chloebia gouldiae</name>
    <name type="common">Gouldian finch</name>
    <name type="synonym">Erythrura gouldiae</name>
    <dbReference type="NCBI Taxonomy" id="44316"/>
    <lineage>
        <taxon>Eukaryota</taxon>
        <taxon>Metazoa</taxon>
        <taxon>Chordata</taxon>
        <taxon>Craniata</taxon>
        <taxon>Vertebrata</taxon>
        <taxon>Euteleostomi</taxon>
        <taxon>Archelosauria</taxon>
        <taxon>Archosauria</taxon>
        <taxon>Dinosauria</taxon>
        <taxon>Saurischia</taxon>
        <taxon>Theropoda</taxon>
        <taxon>Coelurosauria</taxon>
        <taxon>Aves</taxon>
        <taxon>Neognathae</taxon>
        <taxon>Neoaves</taxon>
        <taxon>Telluraves</taxon>
        <taxon>Australaves</taxon>
        <taxon>Passeriformes</taxon>
        <taxon>Passeroidea</taxon>
        <taxon>Passeridae</taxon>
        <taxon>Chloebia</taxon>
    </lineage>
</organism>
<comment type="caution">
    <text evidence="1">The sequence shown here is derived from an EMBL/GenBank/DDBJ whole genome shotgun (WGS) entry which is preliminary data.</text>
</comment>
<dbReference type="Proteomes" id="UP000276834">
    <property type="component" value="Unassembled WGS sequence"/>
</dbReference>
<gene>
    <name evidence="1" type="ORF">DV515_00007430</name>
</gene>
<dbReference type="OrthoDB" id="5984265at2759"/>
<evidence type="ECO:0000313" key="2">
    <source>
        <dbReference type="Proteomes" id="UP000276834"/>
    </source>
</evidence>
<protein>
    <submittedName>
        <fullName evidence="1">Uncharacterized protein</fullName>
    </submittedName>
</protein>
<reference evidence="1 2" key="1">
    <citation type="journal article" date="2018" name="Proc. R. Soc. B">
        <title>A non-coding region near Follistatin controls head colour polymorphism in the Gouldian finch.</title>
        <authorList>
            <person name="Toomey M.B."/>
            <person name="Marques C.I."/>
            <person name="Andrade P."/>
            <person name="Araujo P.M."/>
            <person name="Sabatino S."/>
            <person name="Gazda M.A."/>
            <person name="Afonso S."/>
            <person name="Lopes R.J."/>
            <person name="Corbo J.C."/>
            <person name="Carneiro M."/>
        </authorList>
    </citation>
    <scope>NUCLEOTIDE SEQUENCE [LARGE SCALE GENOMIC DNA]</scope>
    <source>
        <strain evidence="1">Red01</strain>
        <tissue evidence="1">Muscle</tissue>
    </source>
</reference>
<accession>A0A3L8SIT0</accession>
<name>A0A3L8SIT0_CHLGU</name>
<dbReference type="AlphaFoldDB" id="A0A3L8SIT0"/>
<proteinExistence type="predicted"/>
<feature type="non-terminal residue" evidence="1">
    <location>
        <position position="86"/>
    </location>
</feature>
<evidence type="ECO:0000313" key="1">
    <source>
        <dbReference type="EMBL" id="RLW02270.1"/>
    </source>
</evidence>
<sequence>MLSSSRRSKGGGITLAEGTAFSPCFSRGVQMGLKSTWRYGNGPGIYSKKMVSWDSGCLICLVVVTMAGLSLARPSFNLVVEDATVE</sequence>
<dbReference type="EMBL" id="QUSF01000019">
    <property type="protein sequence ID" value="RLW02270.1"/>
    <property type="molecule type" value="Genomic_DNA"/>
</dbReference>